<name>A0A1I7KJA1_9BACL</name>
<dbReference type="Pfam" id="PF00756">
    <property type="entry name" value="Esterase"/>
    <property type="match status" value="1"/>
</dbReference>
<dbReference type="InterPro" id="IPR050583">
    <property type="entry name" value="Mycobacterial_A85_antigen"/>
</dbReference>
<dbReference type="InterPro" id="IPR000801">
    <property type="entry name" value="Esterase-like"/>
</dbReference>
<dbReference type="Proteomes" id="UP000183508">
    <property type="component" value="Unassembled WGS sequence"/>
</dbReference>
<reference evidence="2" key="1">
    <citation type="submission" date="2016-10" db="EMBL/GenBank/DDBJ databases">
        <authorList>
            <person name="Varghese N."/>
        </authorList>
    </citation>
    <scope>NUCLEOTIDE SEQUENCE [LARGE SCALE GENOMIC DNA]</scope>
    <source>
        <strain evidence="2">DSM 17980</strain>
    </source>
</reference>
<dbReference type="SUPFAM" id="SSF53474">
    <property type="entry name" value="alpha/beta-Hydrolases"/>
    <property type="match status" value="1"/>
</dbReference>
<gene>
    <name evidence="1" type="ORF">SAMN05421543_11663</name>
</gene>
<dbReference type="STRING" id="392015.SAMN05421543_11663"/>
<accession>A0A1I7KJA1</accession>
<organism evidence="1 2">
    <name type="scientific">Alicyclobacillus macrosporangiidus</name>
    <dbReference type="NCBI Taxonomy" id="392015"/>
    <lineage>
        <taxon>Bacteria</taxon>
        <taxon>Bacillati</taxon>
        <taxon>Bacillota</taxon>
        <taxon>Bacilli</taxon>
        <taxon>Bacillales</taxon>
        <taxon>Alicyclobacillaceae</taxon>
        <taxon>Alicyclobacillus</taxon>
    </lineage>
</organism>
<keyword evidence="2" id="KW-1185">Reference proteome</keyword>
<evidence type="ECO:0000313" key="1">
    <source>
        <dbReference type="EMBL" id="SFU97515.1"/>
    </source>
</evidence>
<dbReference type="AlphaFoldDB" id="A0A1I7KJA1"/>
<dbReference type="RefSeq" id="WP_074954306.1">
    <property type="nucleotide sequence ID" value="NZ_FPBV01000016.1"/>
</dbReference>
<evidence type="ECO:0000313" key="2">
    <source>
        <dbReference type="Proteomes" id="UP000183508"/>
    </source>
</evidence>
<proteinExistence type="predicted"/>
<dbReference type="PANTHER" id="PTHR48098">
    <property type="entry name" value="ENTEROCHELIN ESTERASE-RELATED"/>
    <property type="match status" value="1"/>
</dbReference>
<dbReference type="Gene3D" id="3.40.50.1820">
    <property type="entry name" value="alpha/beta hydrolase"/>
    <property type="match status" value="1"/>
</dbReference>
<dbReference type="InterPro" id="IPR029058">
    <property type="entry name" value="AB_hydrolase_fold"/>
</dbReference>
<dbReference type="EMBL" id="FPBV01000016">
    <property type="protein sequence ID" value="SFU97515.1"/>
    <property type="molecule type" value="Genomic_DNA"/>
</dbReference>
<dbReference type="OrthoDB" id="9777383at2"/>
<protein>
    <submittedName>
        <fullName evidence="1">Enterochelin esterase</fullName>
    </submittedName>
</protein>
<sequence>MTEEKAGPVRMTETTAGGVLWRVGIAATLVMTSAVSGCSPVGDLPSSPPSATPSLQTQPGVHAFSFYSPALKKNMAVDVYLPPGYNTARRYPVLYLFHGKDGRADTWMDGAIGINHAADQLIASGQIQPLIIVSPQMDNGYGINTAAAATAVGGYNRGMYEDYIIRDLVPYIDRHYSTAADSAHRYIGGLSMGGFAALHDAFLHPDLFSKVGVISAALWVGEPPAELKWIYPDRATQAARDPITIAAHRNLGSLSILMIEGKSDPFLAADRTLYQTLQSRGDLVVYREYPGAHNYGFWRAHAAEMLTFFADKEPDLALRGAVKSSMV</sequence>